<comment type="subunit">
    <text evidence="3">Forms a 24-polypeptide structural core with octahedral symmetry.</text>
</comment>
<feature type="region of interest" description="Disordered" evidence="8">
    <location>
        <begin position="83"/>
        <end position="102"/>
    </location>
</feature>
<dbReference type="OrthoDB" id="9805770at2"/>
<dbReference type="Proteomes" id="UP000012062">
    <property type="component" value="Unassembled WGS sequence"/>
</dbReference>
<dbReference type="SUPFAM" id="SSF52777">
    <property type="entry name" value="CoA-dependent acyltransferases"/>
    <property type="match status" value="1"/>
</dbReference>
<proteinExistence type="inferred from homology"/>
<dbReference type="PANTHER" id="PTHR43178">
    <property type="entry name" value="DIHYDROLIPOAMIDE ACETYLTRANSFERASE COMPONENT OF PYRUVATE DEHYDROGENASE COMPLEX"/>
    <property type="match status" value="1"/>
</dbReference>
<dbReference type="CDD" id="cd06849">
    <property type="entry name" value="lipoyl_domain"/>
    <property type="match status" value="1"/>
</dbReference>
<evidence type="ECO:0000256" key="5">
    <source>
        <dbReference type="ARBA" id="ARBA00022823"/>
    </source>
</evidence>
<dbReference type="InterPro" id="IPR004167">
    <property type="entry name" value="PSBD"/>
</dbReference>
<dbReference type="RefSeq" id="WP_008873012.1">
    <property type="nucleotide sequence ID" value="NZ_CAUM01000023.1"/>
</dbReference>
<feature type="domain" description="Peripheral subunit-binding (PSBD)" evidence="10">
    <location>
        <begin position="151"/>
        <end position="191"/>
    </location>
</feature>
<dbReference type="SUPFAM" id="SSF51230">
    <property type="entry name" value="Single hybrid motif"/>
    <property type="match status" value="1"/>
</dbReference>
<evidence type="ECO:0000259" key="10">
    <source>
        <dbReference type="PROSITE" id="PS51826"/>
    </source>
</evidence>
<gene>
    <name evidence="11" type="ORF">MESS2_1190031</name>
</gene>
<dbReference type="eggNOG" id="COG0508">
    <property type="taxonomic scope" value="Bacteria"/>
</dbReference>
<dbReference type="PROSITE" id="PS50968">
    <property type="entry name" value="BIOTINYL_LIPOYL"/>
    <property type="match status" value="1"/>
</dbReference>
<dbReference type="GO" id="GO:0016407">
    <property type="term" value="F:acetyltransferase activity"/>
    <property type="evidence" value="ECO:0007669"/>
    <property type="project" value="TreeGrafter"/>
</dbReference>
<dbReference type="PANTHER" id="PTHR43178:SF5">
    <property type="entry name" value="LIPOAMIDE ACYLTRANSFERASE COMPONENT OF BRANCHED-CHAIN ALPHA-KETO ACID DEHYDROGENASE COMPLEX, MITOCHONDRIAL"/>
    <property type="match status" value="1"/>
</dbReference>
<dbReference type="GO" id="GO:0031405">
    <property type="term" value="F:lipoic acid binding"/>
    <property type="evidence" value="ECO:0007669"/>
    <property type="project" value="TreeGrafter"/>
</dbReference>
<organism evidence="11 12">
    <name type="scientific">Mesorhizobium metallidurans STM 2683</name>
    <dbReference type="NCBI Taxonomy" id="1297569"/>
    <lineage>
        <taxon>Bacteria</taxon>
        <taxon>Pseudomonadati</taxon>
        <taxon>Pseudomonadota</taxon>
        <taxon>Alphaproteobacteria</taxon>
        <taxon>Hyphomicrobiales</taxon>
        <taxon>Phyllobacteriaceae</taxon>
        <taxon>Mesorhizobium</taxon>
    </lineage>
</organism>
<dbReference type="InterPro" id="IPR023213">
    <property type="entry name" value="CAT-like_dom_sf"/>
</dbReference>
<evidence type="ECO:0000256" key="1">
    <source>
        <dbReference type="ARBA" id="ARBA00001938"/>
    </source>
</evidence>
<keyword evidence="6 7" id="KW-0012">Acyltransferase</keyword>
<dbReference type="InterPro" id="IPR000089">
    <property type="entry name" value="Biotin_lipoyl"/>
</dbReference>
<evidence type="ECO:0000256" key="2">
    <source>
        <dbReference type="ARBA" id="ARBA00007317"/>
    </source>
</evidence>
<evidence type="ECO:0000256" key="3">
    <source>
        <dbReference type="ARBA" id="ARBA00011484"/>
    </source>
</evidence>
<dbReference type="InterPro" id="IPR003016">
    <property type="entry name" value="2-oxoA_DH_lipoyl-BS"/>
</dbReference>
<dbReference type="InterPro" id="IPR001078">
    <property type="entry name" value="2-oxoacid_DH_actylTfrase"/>
</dbReference>
<evidence type="ECO:0000256" key="7">
    <source>
        <dbReference type="RuleBase" id="RU003423"/>
    </source>
</evidence>
<dbReference type="AlphaFoldDB" id="M5EWH0"/>
<keyword evidence="5 7" id="KW-0450">Lipoyl</keyword>
<dbReference type="GO" id="GO:0005737">
    <property type="term" value="C:cytoplasm"/>
    <property type="evidence" value="ECO:0007669"/>
    <property type="project" value="TreeGrafter"/>
</dbReference>
<evidence type="ECO:0000259" key="9">
    <source>
        <dbReference type="PROSITE" id="PS50968"/>
    </source>
</evidence>
<comment type="similarity">
    <text evidence="2 7">Belongs to the 2-oxoacid dehydrogenase family.</text>
</comment>
<accession>M5EWH0</accession>
<reference evidence="11 12" key="1">
    <citation type="submission" date="2013-02" db="EMBL/GenBank/DDBJ databases">
        <authorList>
            <person name="Genoscope - CEA"/>
        </authorList>
    </citation>
    <scope>NUCLEOTIDE SEQUENCE [LARGE SCALE GENOMIC DNA]</scope>
    <source>
        <strain evidence="11 12">STM 2683</strain>
    </source>
</reference>
<name>M5EWH0_9HYPH</name>
<comment type="cofactor">
    <cofactor evidence="1 7">
        <name>(R)-lipoate</name>
        <dbReference type="ChEBI" id="CHEBI:83088"/>
    </cofactor>
</comment>
<dbReference type="Gene3D" id="2.40.50.100">
    <property type="match status" value="1"/>
</dbReference>
<dbReference type="InterPro" id="IPR050743">
    <property type="entry name" value="2-oxoacid_DH_E2_comp"/>
</dbReference>
<evidence type="ECO:0000256" key="6">
    <source>
        <dbReference type="ARBA" id="ARBA00023315"/>
    </source>
</evidence>
<dbReference type="PROSITE" id="PS51826">
    <property type="entry name" value="PSBD"/>
    <property type="match status" value="1"/>
</dbReference>
<comment type="caution">
    <text evidence="11">The sequence shown here is derived from an EMBL/GenBank/DDBJ whole genome shotgun (WGS) entry which is preliminary data.</text>
</comment>
<dbReference type="EC" id="2.3.1.-" evidence="7"/>
<dbReference type="PROSITE" id="PS00189">
    <property type="entry name" value="LIPOYL"/>
    <property type="match status" value="1"/>
</dbReference>
<evidence type="ECO:0000313" key="12">
    <source>
        <dbReference type="Proteomes" id="UP000012062"/>
    </source>
</evidence>
<dbReference type="InterPro" id="IPR011053">
    <property type="entry name" value="Single_hybrid_motif"/>
</dbReference>
<evidence type="ECO:0000313" key="11">
    <source>
        <dbReference type="EMBL" id="CCV04031.1"/>
    </source>
</evidence>
<dbReference type="EMBL" id="CAUM01000023">
    <property type="protein sequence ID" value="CCV04031.1"/>
    <property type="molecule type" value="Genomic_DNA"/>
</dbReference>
<keyword evidence="12" id="KW-1185">Reference proteome</keyword>
<evidence type="ECO:0000256" key="4">
    <source>
        <dbReference type="ARBA" id="ARBA00022679"/>
    </source>
</evidence>
<evidence type="ECO:0000256" key="8">
    <source>
        <dbReference type="SAM" id="MobiDB-lite"/>
    </source>
</evidence>
<dbReference type="Pfam" id="PF00198">
    <property type="entry name" value="2-oxoacid_dh"/>
    <property type="match status" value="1"/>
</dbReference>
<dbReference type="Gene3D" id="3.30.559.10">
    <property type="entry name" value="Chloramphenicol acetyltransferase-like domain"/>
    <property type="match status" value="1"/>
</dbReference>
<feature type="domain" description="Lipoyl-binding" evidence="9">
    <location>
        <begin position="2"/>
        <end position="77"/>
    </location>
</feature>
<sequence length="449" mass="46792">MSADILMPQLGETVAEGKILAWFKQEGDEVSEGDNLFEIETDKVTMEVQSTVAGRLGEIRVKSGEVAKVGAVVAVIGGAAKPAVASGPARSEPVKPAPAEPAPVSAATVAPASALAASGNGSAPAKLPSPFEEVSTPIESFGPAKSPSGIRVTPLARRLIAQNGLDTEAIARTVAASGATKIGEKDVRAALAAPRSQLQSPAPAAAQATRPAASGSVVTLNTIRKRTGERLAENWRTIPHVFQAIEVDFTQVEAVRSKRKERFKSDFGLSLTYLPFIARAICLALRDFPEVNAQLDGGTLVLASEINLGIAVDLSHNGLVVPVVRNADDLTLPGLARAIGRQVDKARAGKLTSDDFSGGTYSISNNGAFGTAFTAPIINAPQVAILSTDAIRLRASVVETPQGAFVAPRLTGMVGQSFDHRAFDGAYSAAFLSRLKAVLEERDWGAEFG</sequence>
<dbReference type="STRING" id="1297569.MESS2_1190031"/>
<dbReference type="Pfam" id="PF00364">
    <property type="entry name" value="Biotin_lipoyl"/>
    <property type="match status" value="1"/>
</dbReference>
<protein>
    <recommendedName>
        <fullName evidence="7">Dihydrolipoamide acetyltransferase component of pyruvate dehydrogenase complex</fullName>
        <ecNumber evidence="7">2.3.1.-</ecNumber>
    </recommendedName>
</protein>
<keyword evidence="4 7" id="KW-0808">Transferase</keyword>